<dbReference type="SUPFAM" id="SSF52091">
    <property type="entry name" value="SpoIIaa-like"/>
    <property type="match status" value="1"/>
</dbReference>
<dbReference type="STRING" id="135826.KP77_06840"/>
<comment type="caution">
    <text evidence="6">The sequence shown here is derived from an EMBL/GenBank/DDBJ whole genome shotgun (WGS) entry which is preliminary data.</text>
</comment>
<evidence type="ECO:0000256" key="1">
    <source>
        <dbReference type="ARBA" id="ARBA00009013"/>
    </source>
</evidence>
<evidence type="ECO:0000313" key="6">
    <source>
        <dbReference type="EMBL" id="KIL52424.1"/>
    </source>
</evidence>
<dbReference type="PANTHER" id="PTHR33495:SF9">
    <property type="entry name" value="ANTI-SIGMA-B FACTOR ANTAGONIST"/>
    <property type="match status" value="1"/>
</dbReference>
<dbReference type="AlphaFoldDB" id="A0A0C2SEP9"/>
<sequence length="111" mass="12109">MNIKVDITEQREDFARLEIAGEIDAYTAPALREKTEPLSKQEGIHVVADLSDVSYMDSTGIGVFVGLFKGIKANGGHLQLIGLSDRLKRLFDITGLADIMDINSEVKGGME</sequence>
<protein>
    <recommendedName>
        <fullName evidence="4">Anti-sigma factor antagonist</fullName>
    </recommendedName>
</protein>
<evidence type="ECO:0000313" key="7">
    <source>
        <dbReference type="Proteomes" id="UP000031950"/>
    </source>
</evidence>
<comment type="similarity">
    <text evidence="1 4">Belongs to the anti-sigma-factor antagonist family.</text>
</comment>
<dbReference type="RefSeq" id="WP_041121355.1">
    <property type="nucleotide sequence ID" value="NZ_JXRQ01000012.1"/>
</dbReference>
<evidence type="ECO:0000256" key="3">
    <source>
        <dbReference type="ARBA" id="ARBA00024670"/>
    </source>
</evidence>
<evidence type="ECO:0000256" key="4">
    <source>
        <dbReference type="RuleBase" id="RU003749"/>
    </source>
</evidence>
<dbReference type="PROSITE" id="PS50801">
    <property type="entry name" value="STAS"/>
    <property type="match status" value="1"/>
</dbReference>
<dbReference type="InterPro" id="IPR003658">
    <property type="entry name" value="Anti-sigma_ant"/>
</dbReference>
<dbReference type="PANTHER" id="PTHR33495">
    <property type="entry name" value="ANTI-SIGMA FACTOR ANTAGONIST TM_1081-RELATED-RELATED"/>
    <property type="match status" value="1"/>
</dbReference>
<dbReference type="InterPro" id="IPR002645">
    <property type="entry name" value="STAS_dom"/>
</dbReference>
<dbReference type="OrthoDB" id="9793697at2"/>
<dbReference type="InterPro" id="IPR036513">
    <property type="entry name" value="STAS_dom_sf"/>
</dbReference>
<proteinExistence type="inferred from homology"/>
<dbReference type="CDD" id="cd07043">
    <property type="entry name" value="STAS_anti-anti-sigma_factors"/>
    <property type="match status" value="1"/>
</dbReference>
<dbReference type="GO" id="GO:0043856">
    <property type="term" value="F:anti-sigma factor antagonist activity"/>
    <property type="evidence" value="ECO:0007669"/>
    <property type="project" value="InterPro"/>
</dbReference>
<accession>A0A0C2SEP9</accession>
<evidence type="ECO:0000256" key="2">
    <source>
        <dbReference type="ARBA" id="ARBA00022553"/>
    </source>
</evidence>
<reference evidence="6 7" key="1">
    <citation type="submission" date="2015-01" db="EMBL/GenBank/DDBJ databases">
        <title>Genome sequence of Jeotgalibacillus alimentarius.</title>
        <authorList>
            <person name="Goh K.M."/>
            <person name="Chan K.-G."/>
            <person name="Yaakop A.S."/>
            <person name="Ee R."/>
            <person name="Gan H.M."/>
            <person name="Chan C.S."/>
        </authorList>
    </citation>
    <scope>NUCLEOTIDE SEQUENCE [LARGE SCALE GENOMIC DNA]</scope>
    <source>
        <strain evidence="6 7">YKJ-13</strain>
    </source>
</reference>
<dbReference type="PATRIC" id="fig|135826.4.peg.680"/>
<organism evidence="6 7">
    <name type="scientific">Jeotgalibacillus alimentarius</name>
    <dbReference type="NCBI Taxonomy" id="135826"/>
    <lineage>
        <taxon>Bacteria</taxon>
        <taxon>Bacillati</taxon>
        <taxon>Bacillota</taxon>
        <taxon>Bacilli</taxon>
        <taxon>Bacillales</taxon>
        <taxon>Caryophanaceae</taxon>
        <taxon>Jeotgalibacillus</taxon>
    </lineage>
</organism>
<dbReference type="Pfam" id="PF01740">
    <property type="entry name" value="STAS"/>
    <property type="match status" value="1"/>
</dbReference>
<evidence type="ECO:0000259" key="5">
    <source>
        <dbReference type="PROSITE" id="PS50801"/>
    </source>
</evidence>
<comment type="function">
    <text evidence="3">Positive regulator of sigma-B activity. Non-phosphorylated RsbV binds to RsbW, preventing its association with sigma-B. When phosphorylated, releases RsbW, which is then free to complex with and inactivate sigma-B.</text>
</comment>
<dbReference type="EMBL" id="JXRQ01000012">
    <property type="protein sequence ID" value="KIL52424.1"/>
    <property type="molecule type" value="Genomic_DNA"/>
</dbReference>
<dbReference type="Gene3D" id="3.30.750.24">
    <property type="entry name" value="STAS domain"/>
    <property type="match status" value="1"/>
</dbReference>
<feature type="domain" description="STAS" evidence="5">
    <location>
        <begin position="17"/>
        <end position="111"/>
    </location>
</feature>
<dbReference type="Proteomes" id="UP000031950">
    <property type="component" value="Unassembled WGS sequence"/>
</dbReference>
<keyword evidence="2" id="KW-0597">Phosphoprotein</keyword>
<name>A0A0C2SEP9_9BACL</name>
<gene>
    <name evidence="6" type="ORF">KP77_06840</name>
</gene>
<keyword evidence="7" id="KW-1185">Reference proteome</keyword>
<dbReference type="NCBIfam" id="TIGR00377">
    <property type="entry name" value="ant_ant_sig"/>
    <property type="match status" value="1"/>
</dbReference>